<evidence type="ECO:0000256" key="4">
    <source>
        <dbReference type="ARBA" id="ARBA00011738"/>
    </source>
</evidence>
<organism evidence="13 14">
    <name type="scientific">Falsiroseomonas oleicola</name>
    <dbReference type="NCBI Taxonomy" id="2801474"/>
    <lineage>
        <taxon>Bacteria</taxon>
        <taxon>Pseudomonadati</taxon>
        <taxon>Pseudomonadota</taxon>
        <taxon>Alphaproteobacteria</taxon>
        <taxon>Acetobacterales</taxon>
        <taxon>Roseomonadaceae</taxon>
        <taxon>Falsiroseomonas</taxon>
    </lineage>
</organism>
<evidence type="ECO:0000256" key="2">
    <source>
        <dbReference type="ARBA" id="ARBA00004948"/>
    </source>
</evidence>
<keyword evidence="7" id="KW-0663">Pyridoxal phosphate</keyword>
<evidence type="ECO:0000313" key="13">
    <source>
        <dbReference type="EMBL" id="MBU8546736.1"/>
    </source>
</evidence>
<comment type="similarity">
    <text evidence="3">Belongs to the NMT1/THI5 family.</text>
</comment>
<evidence type="ECO:0000256" key="8">
    <source>
        <dbReference type="ARBA" id="ARBA00022977"/>
    </source>
</evidence>
<evidence type="ECO:0000256" key="6">
    <source>
        <dbReference type="ARBA" id="ARBA00022723"/>
    </source>
</evidence>
<keyword evidence="9" id="KW-0408">Iron</keyword>
<sequence length="349" mass="38050">MVRATEEDPPMLNRRTLMAAAAGTTLALPAIRTAQAQTAIRFTLDWALQGNHGMWALAEDRGIFRREQLAVRMDRGFGSGDALVKVGSGAYDIGFADFSGAVKFNAENPNSRLVMLYPVFDRTAAAIVTMKGRGIEKPQDVAGKSLGAPEGEGSRLLFPAFAKVAGIDASRVRWTSMAANLRDTMLRTGQVDAVTGFLFTVHFNLVGLGIPEDNILSWPYAEHGLDLYGSGVFVRAEWLERNQEVAARFVKASIDGLKLLLNDVPGGMAALKRREALFDEALESRRFAMTRDRSIITPNSRAGGMGHLDMARAQQLVQVNAEALGVANPPSAESMFTDRYLPPKSERMF</sequence>
<dbReference type="InterPro" id="IPR015168">
    <property type="entry name" value="SsuA/THI5"/>
</dbReference>
<reference evidence="13 14" key="1">
    <citation type="submission" date="2021-01" db="EMBL/GenBank/DDBJ databases">
        <title>Roseomonas sp. nov, a bacterium isolated from an oil production mixture in Yumen Oilfield.</title>
        <authorList>
            <person name="Wu D."/>
        </authorList>
    </citation>
    <scope>NUCLEOTIDE SEQUENCE [LARGE SCALE GENOMIC DNA]</scope>
    <source>
        <strain evidence="13 14">ROY-5-3</strain>
    </source>
</reference>
<keyword evidence="6" id="KW-0479">Metal-binding</keyword>
<protein>
    <recommendedName>
        <fullName evidence="10">Thiamine pyrimidine synthase</fullName>
    </recommendedName>
</protein>
<gene>
    <name evidence="13" type="ORF">JJQ90_23660</name>
</gene>
<evidence type="ECO:0000313" key="14">
    <source>
        <dbReference type="Proteomes" id="UP000689967"/>
    </source>
</evidence>
<evidence type="ECO:0000256" key="5">
    <source>
        <dbReference type="ARBA" id="ARBA00022679"/>
    </source>
</evidence>
<evidence type="ECO:0000256" key="10">
    <source>
        <dbReference type="ARBA" id="ARBA00033171"/>
    </source>
</evidence>
<dbReference type="Proteomes" id="UP000689967">
    <property type="component" value="Unassembled WGS sequence"/>
</dbReference>
<feature type="domain" description="SsuA/THI5-like" evidence="12">
    <location>
        <begin position="51"/>
        <end position="262"/>
    </location>
</feature>
<evidence type="ECO:0000256" key="1">
    <source>
        <dbReference type="ARBA" id="ARBA00003469"/>
    </source>
</evidence>
<comment type="caution">
    <text evidence="13">The sequence shown here is derived from an EMBL/GenBank/DDBJ whole genome shotgun (WGS) entry which is preliminary data.</text>
</comment>
<keyword evidence="14" id="KW-1185">Reference proteome</keyword>
<evidence type="ECO:0000256" key="7">
    <source>
        <dbReference type="ARBA" id="ARBA00022898"/>
    </source>
</evidence>
<keyword evidence="5" id="KW-0808">Transferase</keyword>
<proteinExistence type="inferred from homology"/>
<dbReference type="PANTHER" id="PTHR31528:SF1">
    <property type="entry name" value="4-AMINO-5-HYDROXYMETHYL-2-METHYLPYRIMIDINE PHOSPHATE SYNTHASE THI11-RELATED"/>
    <property type="match status" value="1"/>
</dbReference>
<comment type="subunit">
    <text evidence="4">Homodimer.</text>
</comment>
<keyword evidence="8" id="KW-0784">Thiamine biosynthesis</keyword>
<comment type="function">
    <text evidence="1">Responsible for the formation of the pyrimidine heterocycle in the thiamine biosynthesis pathway. Catalyzes the formation of hydroxymethylpyrimidine phosphate (HMP-P) from histidine and pyridoxal phosphate (PLP). The protein uses PLP and the active site histidine to form HMP-P, generating an inactive enzyme. The enzyme can only undergo a single turnover, which suggests it is a suicide enzyme.</text>
</comment>
<evidence type="ECO:0000256" key="9">
    <source>
        <dbReference type="ARBA" id="ARBA00023004"/>
    </source>
</evidence>
<dbReference type="PROSITE" id="PS51318">
    <property type="entry name" value="TAT"/>
    <property type="match status" value="1"/>
</dbReference>
<evidence type="ECO:0000256" key="3">
    <source>
        <dbReference type="ARBA" id="ARBA00009406"/>
    </source>
</evidence>
<name>A0ABS6HDC9_9PROT</name>
<evidence type="ECO:0000256" key="11">
    <source>
        <dbReference type="ARBA" id="ARBA00048179"/>
    </source>
</evidence>
<comment type="pathway">
    <text evidence="2">Cofactor biosynthesis; thiamine diphosphate biosynthesis.</text>
</comment>
<dbReference type="EMBL" id="JAERQM010000009">
    <property type="protein sequence ID" value="MBU8546736.1"/>
    <property type="molecule type" value="Genomic_DNA"/>
</dbReference>
<accession>A0ABS6HDC9</accession>
<evidence type="ECO:0000259" key="12">
    <source>
        <dbReference type="Pfam" id="PF09084"/>
    </source>
</evidence>
<dbReference type="InterPro" id="IPR027939">
    <property type="entry name" value="NMT1/THI5"/>
</dbReference>
<comment type="catalytic activity">
    <reaction evidence="11">
        <text>N(6)-(pyridoxal phosphate)-L-lysyl-[4-amino-5-hydroxymethyl-2-methylpyrimidine phosphate synthase] + L-histidyl-[4-amino-5-hydroxymethyl-2-methylpyrimidine phosphate synthase] + 2 Fe(3+) + 4 H2O = L-lysyl-[4-amino-5-hydroxymethyl-2-methylpyrimidine phosphate synthase] + (2S)-2-amino-5-hydroxy-4-oxopentanoyl-[4-amino-5-hydroxymethyl-2-methylpyrimidine phosphate synthase] + 4-amino-2-methyl-5-(phosphooxymethyl)pyrimidine + 3-oxopropanoate + 2 Fe(2+) + 2 H(+)</text>
        <dbReference type="Rhea" id="RHEA:65756"/>
        <dbReference type="Rhea" id="RHEA-COMP:16892"/>
        <dbReference type="Rhea" id="RHEA-COMP:16893"/>
        <dbReference type="Rhea" id="RHEA-COMP:16894"/>
        <dbReference type="Rhea" id="RHEA-COMP:16895"/>
        <dbReference type="ChEBI" id="CHEBI:15377"/>
        <dbReference type="ChEBI" id="CHEBI:15378"/>
        <dbReference type="ChEBI" id="CHEBI:29033"/>
        <dbReference type="ChEBI" id="CHEBI:29034"/>
        <dbReference type="ChEBI" id="CHEBI:29969"/>
        <dbReference type="ChEBI" id="CHEBI:29979"/>
        <dbReference type="ChEBI" id="CHEBI:33190"/>
        <dbReference type="ChEBI" id="CHEBI:58354"/>
        <dbReference type="ChEBI" id="CHEBI:143915"/>
        <dbReference type="ChEBI" id="CHEBI:157692"/>
    </reaction>
    <physiologicalReaction direction="left-to-right" evidence="11">
        <dbReference type="Rhea" id="RHEA:65757"/>
    </physiologicalReaction>
</comment>
<dbReference type="Pfam" id="PF09084">
    <property type="entry name" value="NMT1"/>
    <property type="match status" value="1"/>
</dbReference>
<dbReference type="InterPro" id="IPR006311">
    <property type="entry name" value="TAT_signal"/>
</dbReference>
<dbReference type="PANTHER" id="PTHR31528">
    <property type="entry name" value="4-AMINO-5-HYDROXYMETHYL-2-METHYLPYRIMIDINE PHOSPHATE SYNTHASE THI11-RELATED"/>
    <property type="match status" value="1"/>
</dbReference>